<reference evidence="2 3" key="1">
    <citation type="submission" date="2017-05" db="EMBL/GenBank/DDBJ databases">
        <title>Whole genome sequencing of Yersinia kristensenii.</title>
        <authorList>
            <person name="Campioni F."/>
        </authorList>
    </citation>
    <scope>NUCLEOTIDE SEQUENCE [LARGE SCALE GENOMIC DNA]</scope>
    <source>
        <strain evidence="2 3">CFSAN060536</strain>
    </source>
</reference>
<comment type="caution">
    <text evidence="2">The sequence shown here is derived from an EMBL/GenBank/DDBJ whole genome shotgun (WGS) entry which is preliminary data.</text>
</comment>
<dbReference type="AlphaFoldDB" id="A0A208ZMN9"/>
<sequence>MKKRHIVALLWAFSVGAFAEINLSEVEHWTNKGTPNLYYMNTSLDAVVAETPHHALVRADAGTSCPAGSYYLLNKQDRSYLPVDSGTCDDRKLKTTLSATQLIFTSHGKVTALYPLN</sequence>
<evidence type="ECO:0000313" key="2">
    <source>
        <dbReference type="EMBL" id="OVZ81725.1"/>
    </source>
</evidence>
<keyword evidence="1" id="KW-0732">Signal</keyword>
<name>A0A208ZMN9_YERIN</name>
<evidence type="ECO:0000313" key="3">
    <source>
        <dbReference type="Proteomes" id="UP000196440"/>
    </source>
</evidence>
<evidence type="ECO:0000256" key="1">
    <source>
        <dbReference type="SAM" id="SignalP"/>
    </source>
</evidence>
<gene>
    <name evidence="2" type="ORF">CBW57_21165</name>
</gene>
<dbReference type="EMBL" id="NHOI01000039">
    <property type="protein sequence ID" value="OVZ81725.1"/>
    <property type="molecule type" value="Genomic_DNA"/>
</dbReference>
<protein>
    <recommendedName>
        <fullName evidence="4">Lipoprotein</fullName>
    </recommendedName>
</protein>
<organism evidence="2 3">
    <name type="scientific">Yersinia intermedia</name>
    <dbReference type="NCBI Taxonomy" id="631"/>
    <lineage>
        <taxon>Bacteria</taxon>
        <taxon>Pseudomonadati</taxon>
        <taxon>Pseudomonadota</taxon>
        <taxon>Gammaproteobacteria</taxon>
        <taxon>Enterobacterales</taxon>
        <taxon>Yersiniaceae</taxon>
        <taxon>Yersinia</taxon>
    </lineage>
</organism>
<accession>A0A208ZMN9</accession>
<dbReference type="RefSeq" id="WP_087816577.1">
    <property type="nucleotide sequence ID" value="NZ_CBCPKE010000010.1"/>
</dbReference>
<dbReference type="Proteomes" id="UP000196440">
    <property type="component" value="Unassembled WGS sequence"/>
</dbReference>
<feature type="chain" id="PRO_5013324172" description="Lipoprotein" evidence="1">
    <location>
        <begin position="20"/>
        <end position="117"/>
    </location>
</feature>
<proteinExistence type="predicted"/>
<feature type="signal peptide" evidence="1">
    <location>
        <begin position="1"/>
        <end position="19"/>
    </location>
</feature>
<evidence type="ECO:0008006" key="4">
    <source>
        <dbReference type="Google" id="ProtNLM"/>
    </source>
</evidence>